<dbReference type="EMBL" id="CP001349">
    <property type="protein sequence ID" value="ACL58130.1"/>
    <property type="molecule type" value="Genomic_DNA"/>
</dbReference>
<organism evidence="1 2">
    <name type="scientific">Methylobacterium nodulans (strain LMG 21967 / CNCM I-2342 / ORS 2060)</name>
    <dbReference type="NCBI Taxonomy" id="460265"/>
    <lineage>
        <taxon>Bacteria</taxon>
        <taxon>Pseudomonadati</taxon>
        <taxon>Pseudomonadota</taxon>
        <taxon>Alphaproteobacteria</taxon>
        <taxon>Hyphomicrobiales</taxon>
        <taxon>Methylobacteriaceae</taxon>
        <taxon>Methylobacterium</taxon>
    </lineage>
</organism>
<name>B8IJT2_METNO</name>
<dbReference type="AlphaFoldDB" id="B8IJT2"/>
<protein>
    <submittedName>
        <fullName evidence="1">Uncharacterized protein</fullName>
    </submittedName>
</protein>
<dbReference type="HOGENOM" id="CLU_2753251_0_0_5"/>
<keyword evidence="2" id="KW-1185">Reference proteome</keyword>
<dbReference type="eggNOG" id="ENOG5030WXA">
    <property type="taxonomic scope" value="Bacteria"/>
</dbReference>
<proteinExistence type="predicted"/>
<dbReference type="Proteomes" id="UP000008207">
    <property type="component" value="Chromosome"/>
</dbReference>
<evidence type="ECO:0000313" key="1">
    <source>
        <dbReference type="EMBL" id="ACL58130.1"/>
    </source>
</evidence>
<evidence type="ECO:0000313" key="2">
    <source>
        <dbReference type="Proteomes" id="UP000008207"/>
    </source>
</evidence>
<dbReference type="KEGG" id="mno:Mnod_3204"/>
<sequence length="74" mass="8166">MGGAMCNRRFTVRKARKGWGVYCAHTGEPARVNGREQTGLSRKAATELASSLKILAYIQAELDERRAGNPHTLH</sequence>
<gene>
    <name evidence="1" type="ordered locus">Mnod_3204</name>
</gene>
<accession>B8IJT2</accession>
<reference evidence="1 2" key="1">
    <citation type="submission" date="2009-01" db="EMBL/GenBank/DDBJ databases">
        <title>Complete sequence of chromosome of Methylobacterium nodulans ORS 2060.</title>
        <authorList>
            <consortium name="US DOE Joint Genome Institute"/>
            <person name="Lucas S."/>
            <person name="Copeland A."/>
            <person name="Lapidus A."/>
            <person name="Glavina del Rio T."/>
            <person name="Dalin E."/>
            <person name="Tice H."/>
            <person name="Bruce D."/>
            <person name="Goodwin L."/>
            <person name="Pitluck S."/>
            <person name="Sims D."/>
            <person name="Brettin T."/>
            <person name="Detter J.C."/>
            <person name="Han C."/>
            <person name="Larimer F."/>
            <person name="Land M."/>
            <person name="Hauser L."/>
            <person name="Kyrpides N."/>
            <person name="Ivanova N."/>
            <person name="Marx C.J."/>
            <person name="Richardson P."/>
        </authorList>
    </citation>
    <scope>NUCLEOTIDE SEQUENCE [LARGE SCALE GENOMIC DNA]</scope>
    <source>
        <strain evidence="2">LMG 21967 / CNCM I-2342 / ORS 2060</strain>
    </source>
</reference>